<keyword evidence="1" id="KW-0285">Flavoprotein</keyword>
<evidence type="ECO:0000259" key="3">
    <source>
        <dbReference type="Pfam" id="PF03358"/>
    </source>
</evidence>
<dbReference type="RefSeq" id="WP_338535433.1">
    <property type="nucleotide sequence ID" value="NZ_AP028654.1"/>
</dbReference>
<dbReference type="EMBL" id="AP028654">
    <property type="protein sequence ID" value="BEP29820.1"/>
    <property type="molecule type" value="Genomic_DNA"/>
</dbReference>
<keyword evidence="5" id="KW-1185">Reference proteome</keyword>
<dbReference type="AlphaFoldDB" id="A0AAU9E6R8"/>
<sequence>MSEVKNILVISASPRKKGDGYKITESIIKEIGDEKSFKWEYLFLNDFEIKACIGCRICIKMNEEKCPFKDDLLSIVSKMNDADGYVFTSPVYSVAVSSQMKAFIDRTNYLLHRPFSIGKPTIAICTAELRGTKSVIKYLSHILNTLGLRYEGGIGVKIGPYKNNKKYKRKTDIKIKKLAGVFKTSLEKGNRQKPYFKQAILFKMWQTRAIISKDKNPYDYEYWLAKGWINTDYYYPTKINSISKFLFKLFKKRLAKFMKEGFIYK</sequence>
<dbReference type="Proteomes" id="UP001321786">
    <property type="component" value="Chromosome"/>
</dbReference>
<evidence type="ECO:0000313" key="4">
    <source>
        <dbReference type="EMBL" id="BEP29820.1"/>
    </source>
</evidence>
<dbReference type="PANTHER" id="PTHR43278">
    <property type="entry name" value="NAD(P)H-DEPENDENT FMN-CONTAINING OXIDOREDUCTASE YWQN-RELATED"/>
    <property type="match status" value="1"/>
</dbReference>
<feature type="domain" description="NADPH-dependent FMN reductase-like" evidence="3">
    <location>
        <begin position="6"/>
        <end position="148"/>
    </location>
</feature>
<dbReference type="PANTHER" id="PTHR43278:SF2">
    <property type="entry name" value="IRON-SULFUR FLAVOPROTEIN"/>
    <property type="match status" value="1"/>
</dbReference>
<organism evidence="4 5">
    <name type="scientific">Helicovermis profundi</name>
    <dbReference type="NCBI Taxonomy" id="3065157"/>
    <lineage>
        <taxon>Bacteria</taxon>
        <taxon>Bacillati</taxon>
        <taxon>Bacillota</taxon>
        <taxon>Clostridia</taxon>
        <taxon>Helicovermis</taxon>
    </lineage>
</organism>
<dbReference type="GO" id="GO:0016491">
    <property type="term" value="F:oxidoreductase activity"/>
    <property type="evidence" value="ECO:0007669"/>
    <property type="project" value="InterPro"/>
</dbReference>
<dbReference type="SUPFAM" id="SSF52218">
    <property type="entry name" value="Flavoproteins"/>
    <property type="match status" value="1"/>
</dbReference>
<dbReference type="InterPro" id="IPR029039">
    <property type="entry name" value="Flavoprotein-like_sf"/>
</dbReference>
<reference evidence="4 5" key="1">
    <citation type="submission" date="2023-08" db="EMBL/GenBank/DDBJ databases">
        <title>Helicovermis profunda gen. nov., sp. nov., a novel mesophilic, fermentative bacterium within the Bacillota from a deep-sea hydrothermal vent chimney.</title>
        <authorList>
            <person name="Miyazaki U."/>
            <person name="Mizutani D."/>
            <person name="Hashimoto Y."/>
            <person name="Tame A."/>
            <person name="Sawayama S."/>
            <person name="Miyazaki J."/>
            <person name="Takai K."/>
            <person name="Nakagawa S."/>
        </authorList>
    </citation>
    <scope>NUCLEOTIDE SEQUENCE [LARGE SCALE GENOMIC DNA]</scope>
    <source>
        <strain evidence="4 5">S502</strain>
    </source>
</reference>
<protein>
    <recommendedName>
        <fullName evidence="3">NADPH-dependent FMN reductase-like domain-containing protein</fullName>
    </recommendedName>
</protein>
<dbReference type="InterPro" id="IPR005025">
    <property type="entry name" value="FMN_Rdtase-like_dom"/>
</dbReference>
<evidence type="ECO:0000256" key="2">
    <source>
        <dbReference type="ARBA" id="ARBA00022643"/>
    </source>
</evidence>
<dbReference type="Pfam" id="PF03358">
    <property type="entry name" value="FMN_red"/>
    <property type="match status" value="1"/>
</dbReference>
<dbReference type="Gene3D" id="3.40.50.360">
    <property type="match status" value="1"/>
</dbReference>
<proteinExistence type="predicted"/>
<gene>
    <name evidence="4" type="ORF">HLPR_21510</name>
</gene>
<evidence type="ECO:0000256" key="1">
    <source>
        <dbReference type="ARBA" id="ARBA00022630"/>
    </source>
</evidence>
<evidence type="ECO:0000313" key="5">
    <source>
        <dbReference type="Proteomes" id="UP001321786"/>
    </source>
</evidence>
<keyword evidence="2" id="KW-0288">FMN</keyword>
<dbReference type="InterPro" id="IPR051796">
    <property type="entry name" value="ISF_SsuE-like"/>
</dbReference>
<accession>A0AAU9E6R8</accession>
<dbReference type="KEGG" id="hprf:HLPR_21510"/>
<name>A0AAU9E6R8_9FIRM</name>